<dbReference type="EMBL" id="BRZM01000505">
    <property type="protein sequence ID" value="GLD71070.1"/>
    <property type="molecule type" value="Genomic_DNA"/>
</dbReference>
<dbReference type="AlphaFoldDB" id="A0AAD3RKA8"/>
<protein>
    <submittedName>
        <fullName evidence="2">Potassium voltage-gated channel subfamily H member 4a isoform X1</fullName>
    </submittedName>
</protein>
<evidence type="ECO:0000256" key="1">
    <source>
        <dbReference type="SAM" id="MobiDB-lite"/>
    </source>
</evidence>
<keyword evidence="3" id="KW-1185">Reference proteome</keyword>
<accession>A0AAD3RKA8</accession>
<organism evidence="2 3">
    <name type="scientific">Lates japonicus</name>
    <name type="common">Japanese lates</name>
    <dbReference type="NCBI Taxonomy" id="270547"/>
    <lineage>
        <taxon>Eukaryota</taxon>
        <taxon>Metazoa</taxon>
        <taxon>Chordata</taxon>
        <taxon>Craniata</taxon>
        <taxon>Vertebrata</taxon>
        <taxon>Euteleostomi</taxon>
        <taxon>Actinopterygii</taxon>
        <taxon>Neopterygii</taxon>
        <taxon>Teleostei</taxon>
        <taxon>Neoteleostei</taxon>
        <taxon>Acanthomorphata</taxon>
        <taxon>Carangaria</taxon>
        <taxon>Carangaria incertae sedis</taxon>
        <taxon>Centropomidae</taxon>
        <taxon>Lates</taxon>
    </lineage>
</organism>
<dbReference type="GO" id="GO:0005886">
    <property type="term" value="C:plasma membrane"/>
    <property type="evidence" value="ECO:0007669"/>
    <property type="project" value="TreeGrafter"/>
</dbReference>
<dbReference type="InterPro" id="IPR050818">
    <property type="entry name" value="KCNH_animal-type"/>
</dbReference>
<dbReference type="Proteomes" id="UP001279410">
    <property type="component" value="Unassembled WGS sequence"/>
</dbReference>
<name>A0AAD3RKA8_LATJO</name>
<comment type="caution">
    <text evidence="2">The sequence shown here is derived from an EMBL/GenBank/DDBJ whole genome shotgun (WGS) entry which is preliminary data.</text>
</comment>
<gene>
    <name evidence="2" type="ORF">AKAME5_002239000</name>
</gene>
<dbReference type="GO" id="GO:0005249">
    <property type="term" value="F:voltage-gated potassium channel activity"/>
    <property type="evidence" value="ECO:0007669"/>
    <property type="project" value="TreeGrafter"/>
</dbReference>
<feature type="region of interest" description="Disordered" evidence="1">
    <location>
        <begin position="20"/>
        <end position="39"/>
    </location>
</feature>
<sequence>MSKLLTRPEKQPITLFPKLEIGRDDSAPPDQPDVHQERGKRKRRCALAEDSALCCALLRLLQNWIAYSQYSCGLDLTMSVFACWPATGWFVSGWLQELESHWRHCDINSTMGGPFHALAPTRLYFTLSSSHQCCWQCVCQHRRRKSFSICIMLMGADIAMHLKFSKDILGSCLCLSEPKEWVSYALSLHIKTSFCAPGEYLIRYLRCLMPTILSVQVPEVLKDGMVLAILGQQGDLIGADLPEQDHVIKTNVDVKALTYCDLQYQCQGSERRFWAVPEHGSRQL</sequence>
<reference evidence="2" key="1">
    <citation type="submission" date="2022-08" db="EMBL/GenBank/DDBJ databases">
        <title>Genome sequencing of akame (Lates japonicus).</title>
        <authorList>
            <person name="Hashiguchi Y."/>
            <person name="Takahashi H."/>
        </authorList>
    </citation>
    <scope>NUCLEOTIDE SEQUENCE</scope>
    <source>
        <strain evidence="2">Kochi</strain>
    </source>
</reference>
<dbReference type="PANTHER" id="PTHR10217">
    <property type="entry name" value="VOLTAGE AND LIGAND GATED POTASSIUM CHANNEL"/>
    <property type="match status" value="1"/>
</dbReference>
<evidence type="ECO:0000313" key="3">
    <source>
        <dbReference type="Proteomes" id="UP001279410"/>
    </source>
</evidence>
<dbReference type="GO" id="GO:0042391">
    <property type="term" value="P:regulation of membrane potential"/>
    <property type="evidence" value="ECO:0007669"/>
    <property type="project" value="TreeGrafter"/>
</dbReference>
<feature type="compositionally biased region" description="Basic and acidic residues" evidence="1">
    <location>
        <begin position="20"/>
        <end position="37"/>
    </location>
</feature>
<evidence type="ECO:0000313" key="2">
    <source>
        <dbReference type="EMBL" id="GLD71070.1"/>
    </source>
</evidence>
<proteinExistence type="predicted"/>
<dbReference type="PANTHER" id="PTHR10217:SF630">
    <property type="entry name" value="POTASSIUM VOLTAGE-GATED CHANNEL SUBFAMILY H MEMBER 4"/>
    <property type="match status" value="1"/>
</dbReference>